<evidence type="ECO:0000313" key="6">
    <source>
        <dbReference type="Proteomes" id="UP001174936"/>
    </source>
</evidence>
<dbReference type="SUPFAM" id="SSF48403">
    <property type="entry name" value="Ankyrin repeat"/>
    <property type="match status" value="1"/>
</dbReference>
<dbReference type="EMBL" id="JAULSV010000003">
    <property type="protein sequence ID" value="KAK0648699.1"/>
    <property type="molecule type" value="Genomic_DNA"/>
</dbReference>
<dbReference type="Proteomes" id="UP001174936">
    <property type="component" value="Unassembled WGS sequence"/>
</dbReference>
<evidence type="ECO:0000313" key="5">
    <source>
        <dbReference type="EMBL" id="KAK0648699.1"/>
    </source>
</evidence>
<dbReference type="PANTHER" id="PTHR24126">
    <property type="entry name" value="ANKYRIN REPEAT, PH AND SEC7 DOMAIN CONTAINING PROTEIN SECG-RELATED"/>
    <property type="match status" value="1"/>
</dbReference>
<dbReference type="Gene3D" id="1.25.40.20">
    <property type="entry name" value="Ankyrin repeat-containing domain"/>
    <property type="match status" value="4"/>
</dbReference>
<dbReference type="PANTHER" id="PTHR24126:SF14">
    <property type="entry name" value="ANK_REP_REGION DOMAIN-CONTAINING PROTEIN"/>
    <property type="match status" value="1"/>
</dbReference>
<keyword evidence="2 3" id="KW-0040">ANK repeat</keyword>
<feature type="repeat" description="ANK" evidence="3">
    <location>
        <begin position="326"/>
        <end position="358"/>
    </location>
</feature>
<comment type="caution">
    <text evidence="5">The sequence shown here is derived from an EMBL/GenBank/DDBJ whole genome shotgun (WGS) entry which is preliminary data.</text>
</comment>
<dbReference type="PRINTS" id="PR01415">
    <property type="entry name" value="ANKYRIN"/>
</dbReference>
<keyword evidence="6" id="KW-1185">Reference proteome</keyword>
<dbReference type="Pfam" id="PF12796">
    <property type="entry name" value="Ank_2"/>
    <property type="match status" value="3"/>
</dbReference>
<name>A0AA39YAF2_9PEZI</name>
<dbReference type="SMART" id="SM00248">
    <property type="entry name" value="ANK"/>
    <property type="match status" value="8"/>
</dbReference>
<evidence type="ECO:0000256" key="4">
    <source>
        <dbReference type="SAM" id="MobiDB-lite"/>
    </source>
</evidence>
<feature type="repeat" description="ANK" evidence="3">
    <location>
        <begin position="471"/>
        <end position="503"/>
    </location>
</feature>
<reference evidence="5" key="1">
    <citation type="submission" date="2023-06" db="EMBL/GenBank/DDBJ databases">
        <title>Genome-scale phylogeny and comparative genomics of the fungal order Sordariales.</title>
        <authorList>
            <consortium name="Lawrence Berkeley National Laboratory"/>
            <person name="Hensen N."/>
            <person name="Bonometti L."/>
            <person name="Westerberg I."/>
            <person name="Brannstrom I.O."/>
            <person name="Guillou S."/>
            <person name="Cros-Aarteil S."/>
            <person name="Calhoun S."/>
            <person name="Haridas S."/>
            <person name="Kuo A."/>
            <person name="Mondo S."/>
            <person name="Pangilinan J."/>
            <person name="Riley R."/>
            <person name="Labutti K."/>
            <person name="Andreopoulos B."/>
            <person name="Lipzen A."/>
            <person name="Chen C."/>
            <person name="Yanf M."/>
            <person name="Daum C."/>
            <person name="Ng V."/>
            <person name="Clum A."/>
            <person name="Steindorff A."/>
            <person name="Ohm R."/>
            <person name="Martin F."/>
            <person name="Silar P."/>
            <person name="Natvig D."/>
            <person name="Lalanne C."/>
            <person name="Gautier V."/>
            <person name="Ament-Velasquez S.L."/>
            <person name="Kruys A."/>
            <person name="Hutchinson M.I."/>
            <person name="Powell A.J."/>
            <person name="Barry K."/>
            <person name="Miller A.N."/>
            <person name="Grigoriev I.V."/>
            <person name="Debuchy R."/>
            <person name="Gladieux P."/>
            <person name="Thoren M.H."/>
            <person name="Johannesson H."/>
        </authorList>
    </citation>
    <scope>NUCLEOTIDE SEQUENCE</scope>
    <source>
        <strain evidence="5">SMH2532-1</strain>
    </source>
</reference>
<feature type="region of interest" description="Disordered" evidence="4">
    <location>
        <begin position="229"/>
        <end position="248"/>
    </location>
</feature>
<evidence type="ECO:0000256" key="2">
    <source>
        <dbReference type="ARBA" id="ARBA00023043"/>
    </source>
</evidence>
<accession>A0AA39YAF2</accession>
<feature type="repeat" description="ANK" evidence="3">
    <location>
        <begin position="505"/>
        <end position="537"/>
    </location>
</feature>
<feature type="repeat" description="ANK" evidence="3">
    <location>
        <begin position="359"/>
        <end position="394"/>
    </location>
</feature>
<protein>
    <submittedName>
        <fullName evidence="5">Ankyrin repeat-containing domain protein</fullName>
    </submittedName>
</protein>
<dbReference type="Pfam" id="PF00023">
    <property type="entry name" value="Ank"/>
    <property type="match status" value="1"/>
</dbReference>
<dbReference type="InterPro" id="IPR036770">
    <property type="entry name" value="Ankyrin_rpt-contain_sf"/>
</dbReference>
<dbReference type="PROSITE" id="PS50088">
    <property type="entry name" value="ANK_REPEAT"/>
    <property type="match status" value="6"/>
</dbReference>
<feature type="repeat" description="ANK" evidence="3">
    <location>
        <begin position="435"/>
        <end position="467"/>
    </location>
</feature>
<dbReference type="InterPro" id="IPR002110">
    <property type="entry name" value="Ankyrin_rpt"/>
</dbReference>
<evidence type="ECO:0000256" key="1">
    <source>
        <dbReference type="ARBA" id="ARBA00022737"/>
    </source>
</evidence>
<feature type="repeat" description="ANK" evidence="3">
    <location>
        <begin position="293"/>
        <end position="325"/>
    </location>
</feature>
<dbReference type="AlphaFoldDB" id="A0AA39YAF2"/>
<organism evidence="5 6">
    <name type="scientific">Cercophora newfieldiana</name>
    <dbReference type="NCBI Taxonomy" id="92897"/>
    <lineage>
        <taxon>Eukaryota</taxon>
        <taxon>Fungi</taxon>
        <taxon>Dikarya</taxon>
        <taxon>Ascomycota</taxon>
        <taxon>Pezizomycotina</taxon>
        <taxon>Sordariomycetes</taxon>
        <taxon>Sordariomycetidae</taxon>
        <taxon>Sordariales</taxon>
        <taxon>Lasiosphaeriaceae</taxon>
        <taxon>Cercophora</taxon>
    </lineage>
</organism>
<gene>
    <name evidence="5" type="ORF">B0T16DRAFT_118368</name>
</gene>
<dbReference type="PROSITE" id="PS50297">
    <property type="entry name" value="ANK_REP_REGION"/>
    <property type="match status" value="6"/>
</dbReference>
<proteinExistence type="predicted"/>
<keyword evidence="1" id="KW-0677">Repeat</keyword>
<sequence length="566" mass="60929">MADPLSIIGAAGAVGGVINLLTKTIRSLSDLRAQWKIVDTVVATFELQLTALNTALVQIKKWADANSDDPHYQLAIDLDRCLSHCELLVNIISAEIDTLKGAEGDQSLASRISLLFRTQGMAEIQKMVDQVTNALGLLLTACSSATLLEQCSLIQRPLVRQSITKIEKDTRSLLVHRDADSLQSIFASTISSSKRSLVFEFDKELLPSRIYRIVLQGSVRLALRRQQGDSSLLDKREGPKSPDPITPRYDSKRLHAMCQMPKPGAGTDKEARALREVRGLIQTGANTNAVDAVGRAPLSHAAGQGFDKMARLLIDGGADVNAKDANGRTALSHAARWGQETVVRLLLDHGANANVSDRRGLAPLSYAVGRASARSLSIAKLLLDAGADINAKDERSNTALSHAITYSTPADDFSVVELLLKHGVEVEDKISPFGVAMTPLLWAASKGHVEFVELLLDGGAYIEAVQRRMLGGRTPLLCAAKVGNPLVVEKLLNHGANIEARDTGFGLTALSIAASNGHVEVTRLLLERGADVKASDNAGRSPIFWANESGKEELVNLLAEYGTQWL</sequence>
<evidence type="ECO:0000256" key="3">
    <source>
        <dbReference type="PROSITE-ProRule" id="PRU00023"/>
    </source>
</evidence>